<dbReference type="OrthoDB" id="4966402at2759"/>
<protein>
    <submittedName>
        <fullName evidence="1">Uncharacterized protein</fullName>
    </submittedName>
</protein>
<evidence type="ECO:0000313" key="1">
    <source>
        <dbReference type="EMBL" id="KAJ4266182.1"/>
    </source>
</evidence>
<organism evidence="1 2">
    <name type="scientific">Fusarium torreyae</name>
    <dbReference type="NCBI Taxonomy" id="1237075"/>
    <lineage>
        <taxon>Eukaryota</taxon>
        <taxon>Fungi</taxon>
        <taxon>Dikarya</taxon>
        <taxon>Ascomycota</taxon>
        <taxon>Pezizomycotina</taxon>
        <taxon>Sordariomycetes</taxon>
        <taxon>Hypocreomycetidae</taxon>
        <taxon>Hypocreales</taxon>
        <taxon>Nectriaceae</taxon>
        <taxon>Fusarium</taxon>
    </lineage>
</organism>
<dbReference type="Proteomes" id="UP001152049">
    <property type="component" value="Unassembled WGS sequence"/>
</dbReference>
<accession>A0A9W8VHW5</accession>
<reference evidence="1" key="1">
    <citation type="submission" date="2022-09" db="EMBL/GenBank/DDBJ databases">
        <title>Fusarium specimens isolated from Avocado Roots.</title>
        <authorList>
            <person name="Stajich J."/>
            <person name="Roper C."/>
            <person name="Heimlech-Rivalta G."/>
        </authorList>
    </citation>
    <scope>NUCLEOTIDE SEQUENCE</scope>
    <source>
        <strain evidence="1">CF00136</strain>
    </source>
</reference>
<keyword evidence="2" id="KW-1185">Reference proteome</keyword>
<gene>
    <name evidence="1" type="ORF">NW762_004163</name>
</gene>
<sequence>MCNWNIFLYRCGCFQMRLKSPCHHRRPQVTANCNEIQQVREEWVYNQEKICENCQARQDKGEKIDTPTVKWEDLEKGAYQIAKDYANLGQFPT</sequence>
<proteinExistence type="predicted"/>
<dbReference type="AlphaFoldDB" id="A0A9W8VHW5"/>
<name>A0A9W8VHW5_9HYPO</name>
<comment type="caution">
    <text evidence="1">The sequence shown here is derived from an EMBL/GenBank/DDBJ whole genome shotgun (WGS) entry which is preliminary data.</text>
</comment>
<dbReference type="EMBL" id="JAOQAZ010000005">
    <property type="protein sequence ID" value="KAJ4266182.1"/>
    <property type="molecule type" value="Genomic_DNA"/>
</dbReference>
<evidence type="ECO:0000313" key="2">
    <source>
        <dbReference type="Proteomes" id="UP001152049"/>
    </source>
</evidence>